<organism evidence="1 2">
    <name type="scientific">Heterobasidion irregulare (strain TC 32-1)</name>
    <dbReference type="NCBI Taxonomy" id="747525"/>
    <lineage>
        <taxon>Eukaryota</taxon>
        <taxon>Fungi</taxon>
        <taxon>Dikarya</taxon>
        <taxon>Basidiomycota</taxon>
        <taxon>Agaricomycotina</taxon>
        <taxon>Agaricomycetes</taxon>
        <taxon>Russulales</taxon>
        <taxon>Bondarzewiaceae</taxon>
        <taxon>Heterobasidion</taxon>
        <taxon>Heterobasidion annosum species complex</taxon>
    </lineage>
</organism>
<proteinExistence type="predicted"/>
<dbReference type="RefSeq" id="XP_009540816.1">
    <property type="nucleotide sequence ID" value="XM_009542521.1"/>
</dbReference>
<evidence type="ECO:0000313" key="2">
    <source>
        <dbReference type="Proteomes" id="UP000030671"/>
    </source>
</evidence>
<accession>W4KMB6</accession>
<protein>
    <submittedName>
        <fullName evidence="1">Uncharacterized protein</fullName>
    </submittedName>
</protein>
<dbReference type="Proteomes" id="UP000030671">
    <property type="component" value="Unassembled WGS sequence"/>
</dbReference>
<gene>
    <name evidence="1" type="ORF">HETIRDRAFT_437586</name>
</gene>
<dbReference type="EMBL" id="KI925454">
    <property type="protein sequence ID" value="ETW86834.1"/>
    <property type="molecule type" value="Genomic_DNA"/>
</dbReference>
<keyword evidence="2" id="KW-1185">Reference proteome</keyword>
<name>W4KMB6_HETIT</name>
<dbReference type="HOGENOM" id="CLU_2542828_0_0_1"/>
<dbReference type="InParanoid" id="W4KMB6"/>
<sequence length="83" mass="8852">MPALPRTCLRASSRRGSRVEVPVFEWLGCAPNAARCRSISQTFFGRTGPVSLEPSFAPRAGSAGRAPPCELPPCLLAHDSTPM</sequence>
<evidence type="ECO:0000313" key="1">
    <source>
        <dbReference type="EMBL" id="ETW86834.1"/>
    </source>
</evidence>
<dbReference type="AlphaFoldDB" id="W4KMB6"/>
<reference evidence="1 2" key="1">
    <citation type="journal article" date="2012" name="New Phytol.">
        <title>Insight into trade-off between wood decay and parasitism from the genome of a fungal forest pathogen.</title>
        <authorList>
            <person name="Olson A."/>
            <person name="Aerts A."/>
            <person name="Asiegbu F."/>
            <person name="Belbahri L."/>
            <person name="Bouzid O."/>
            <person name="Broberg A."/>
            <person name="Canback B."/>
            <person name="Coutinho P.M."/>
            <person name="Cullen D."/>
            <person name="Dalman K."/>
            <person name="Deflorio G."/>
            <person name="van Diepen L.T."/>
            <person name="Dunand C."/>
            <person name="Duplessis S."/>
            <person name="Durling M."/>
            <person name="Gonthier P."/>
            <person name="Grimwood J."/>
            <person name="Fossdal C.G."/>
            <person name="Hansson D."/>
            <person name="Henrissat B."/>
            <person name="Hietala A."/>
            <person name="Himmelstrand K."/>
            <person name="Hoffmeister D."/>
            <person name="Hogberg N."/>
            <person name="James T.Y."/>
            <person name="Karlsson M."/>
            <person name="Kohler A."/>
            <person name="Kues U."/>
            <person name="Lee Y.H."/>
            <person name="Lin Y.C."/>
            <person name="Lind M."/>
            <person name="Lindquist E."/>
            <person name="Lombard V."/>
            <person name="Lucas S."/>
            <person name="Lunden K."/>
            <person name="Morin E."/>
            <person name="Murat C."/>
            <person name="Park J."/>
            <person name="Raffaello T."/>
            <person name="Rouze P."/>
            <person name="Salamov A."/>
            <person name="Schmutz J."/>
            <person name="Solheim H."/>
            <person name="Stahlberg J."/>
            <person name="Velez H."/>
            <person name="de Vries R.P."/>
            <person name="Wiebenga A."/>
            <person name="Woodward S."/>
            <person name="Yakovlev I."/>
            <person name="Garbelotto M."/>
            <person name="Martin F."/>
            <person name="Grigoriev I.V."/>
            <person name="Stenlid J."/>
        </authorList>
    </citation>
    <scope>NUCLEOTIDE SEQUENCE [LARGE SCALE GENOMIC DNA]</scope>
    <source>
        <strain evidence="1 2">TC 32-1</strain>
    </source>
</reference>
<dbReference type="GeneID" id="20674965"/>
<dbReference type="KEGG" id="hir:HETIRDRAFT_437586"/>